<dbReference type="KEGG" id="sto:STK_09070"/>
<dbReference type="eggNOG" id="arCOG07925">
    <property type="taxonomic scope" value="Archaea"/>
</dbReference>
<gene>
    <name evidence="5" type="primary">ST1916</name>
    <name evidence="2" type="synonym">ST0847</name>
    <name evidence="3" type="synonym">ST0907</name>
    <name evidence="4" type="synonym">ST1167</name>
    <name evidence="2" type="ordered locus">STK_08470</name>
    <name evidence="3" type="ordered locus">STK_09070</name>
    <name evidence="4" type="ordered locus">STK_11670</name>
    <name evidence="5" type="ordered locus">STK_19160</name>
</gene>
<evidence type="ECO:0000313" key="4">
    <source>
        <dbReference type="EMBL" id="BAB66202.1"/>
    </source>
</evidence>
<reference evidence="5" key="1">
    <citation type="journal article" date="2001" name="DNA Res.">
        <title>Complete genome sequence of an Aerobic Thermoacidophilic Crenarchaeon, Sulfolobus tokodaii strain7.</title>
        <authorList>
            <person name="Kawarabayashi Y."/>
            <person name="Hino Y."/>
            <person name="Horikawa H."/>
            <person name="Jin-no K."/>
            <person name="Takahashi M."/>
            <person name="Sekine M."/>
            <person name="Baba S."/>
            <person name="Ankai A."/>
            <person name="Kosugi H."/>
            <person name="Hosoyama A."/>
            <person name="Fukui S."/>
            <person name="Nagai Y."/>
            <person name="Nishijima K."/>
            <person name="Otsuka R."/>
            <person name="Nakazawa H."/>
            <person name="Takamiya M."/>
            <person name="Kato Y."/>
            <person name="Yoshizawa T."/>
            <person name="Tanaka T."/>
            <person name="Kudoh Y."/>
            <person name="Yamazaki J."/>
            <person name="Kushida N."/>
            <person name="Oguchi A."/>
            <person name="Aoki K."/>
            <person name="Masuda S."/>
            <person name="Yanagi M."/>
            <person name="Nishimura M."/>
            <person name="Yamagishi A."/>
            <person name="Oshima T."/>
            <person name="Kikuchi H."/>
        </authorList>
    </citation>
    <scope>NUCLEOTIDE SEQUENCE</scope>
    <source>
        <strain evidence="5">7</strain>
    </source>
</reference>
<name>Q96X59_SULTO</name>
<dbReference type="Pfam" id="PF05598">
    <property type="entry name" value="DUF772"/>
    <property type="match status" value="1"/>
</dbReference>
<keyword evidence="6" id="KW-1185">Reference proteome</keyword>
<dbReference type="KEGG" id="sto:STK_08470"/>
<reference evidence="6" key="2">
    <citation type="journal article" date="2001" name="DNA Res.">
        <title>Complete genome sequence of an aerobic thermoacidophilic Crenarchaeon, Sulfolobus tokodaii strain7.</title>
        <authorList>
            <person name="Kawarabayasi Y."/>
            <person name="Hino Y."/>
            <person name="Horikawa H."/>
            <person name="Jin-no K."/>
            <person name="Takahashi M."/>
            <person name="Sekine M."/>
            <person name="Baba S."/>
            <person name="Ankai A."/>
            <person name="Kosugi H."/>
            <person name="Hosoyama A."/>
            <person name="Fukui S."/>
            <person name="Nagai Y."/>
            <person name="Nishijima K."/>
            <person name="Otsuka R."/>
            <person name="Nakazawa H."/>
            <person name="Takamiya M."/>
            <person name="Kato Y."/>
            <person name="Yoshizawa T."/>
            <person name="Tanaka T."/>
            <person name="Kudoh Y."/>
            <person name="Yamazaki J."/>
            <person name="Kushida N."/>
            <person name="Oguchi A."/>
            <person name="Aoki K."/>
            <person name="Masuda S."/>
            <person name="Yanagii M."/>
            <person name="Nishimura M."/>
            <person name="Yamagishi A."/>
            <person name="Oshima T."/>
            <person name="Kikuchi H."/>
        </authorList>
    </citation>
    <scope>NUCLEOTIDE SEQUENCE [LARGE SCALE GENOMIC DNA]</scope>
    <source>
        <strain evidence="6">DSM 16993 / JCM 10545 / NBRC 100140 / 7</strain>
    </source>
</reference>
<proteinExistence type="predicted"/>
<dbReference type="OrthoDB" id="38505at2157"/>
<dbReference type="GeneID" id="1459974"/>
<dbReference type="EMBL" id="BA000023">
    <property type="protein sequence ID" value="BAB65921.1"/>
    <property type="molecule type" value="Genomic_DNA"/>
</dbReference>
<dbReference type="RefSeq" id="WP_010978843.1">
    <property type="nucleotide sequence ID" value="NC_003106.2"/>
</dbReference>
<dbReference type="AlphaFoldDB" id="Q96X59"/>
<dbReference type="KEGG" id="sto:STK_11670"/>
<reference evidence="5" key="3">
    <citation type="submission" date="2001-08" db="EMBL/GenBank/DDBJ databases">
        <authorList>
            <person name="Kawaranayasi Y."/>
            <person name="Tanaka T."/>
            <person name="Hino Y."/>
            <person name="Kikuchi H."/>
            <person name="Miyazawa S."/>
            <person name="Yoshida Y."/>
            <person name="Yamazaki S."/>
            <person name="Fujita N."/>
        </authorList>
    </citation>
    <scope>NUCLEOTIDE SEQUENCE</scope>
    <source>
        <strain evidence="5">7</strain>
    </source>
</reference>
<sequence length="330" mass="38672">MGIEIYQSVIPQKYLGWKSKYLLDCEEILKELDDVIRREFEGFKFTQYDPLTYLKMLIVMVLYRESYRGTIELAATNIVVKRFLKVKEIPSKSSLHWFVHKFSDRIRDLLLKVFRRFESLVEEEQLPTHHLLAEEKFGRDIRLLDSFPVELPNGKKSIETHIEKLLLDLREIDSKRKPHEVLASLDEGKREELFSHFPRDYTVREHEGSWGRKWGKAWFGGKCFAEVSSKTLMVSKVELVLANVSDSRSPIVPNVVTLVDRGFVERGKVIRARKGLGVLRSGVEFFGIFLKEHMRCFARSLEVLNTFANLVGLAYNIQRFRALRKRRVLH</sequence>
<dbReference type="KEGG" id="sto:STK_19160"/>
<dbReference type="InterPro" id="IPR008490">
    <property type="entry name" value="Transposase_InsH_N"/>
</dbReference>
<dbReference type="PATRIC" id="fig|273063.9.peg.1018"/>
<accession>Q96X59</accession>
<dbReference type="EMBL" id="BA000023">
    <property type="protein sequence ID" value="BAB66202.1"/>
    <property type="molecule type" value="Genomic_DNA"/>
</dbReference>
<evidence type="ECO:0000259" key="1">
    <source>
        <dbReference type="Pfam" id="PF05598"/>
    </source>
</evidence>
<dbReference type="EMBL" id="BA000023">
    <property type="protein sequence ID" value="BAB67009.1"/>
    <property type="molecule type" value="Genomic_DNA"/>
</dbReference>
<dbReference type="Proteomes" id="UP000001015">
    <property type="component" value="Chromosome"/>
</dbReference>
<protein>
    <submittedName>
        <fullName evidence="5">Transposase for insertion sequence element</fullName>
    </submittedName>
</protein>
<feature type="domain" description="Transposase InsH N-terminal" evidence="1">
    <location>
        <begin position="17"/>
        <end position="100"/>
    </location>
</feature>
<evidence type="ECO:0000313" key="6">
    <source>
        <dbReference type="Proteomes" id="UP000001015"/>
    </source>
</evidence>
<organism evidence="5 6">
    <name type="scientific">Sulfurisphaera tokodaii (strain DSM 16993 / JCM 10545 / NBRC 100140 / 7)</name>
    <name type="common">Sulfolobus tokodaii</name>
    <dbReference type="NCBI Taxonomy" id="273063"/>
    <lineage>
        <taxon>Archaea</taxon>
        <taxon>Thermoproteota</taxon>
        <taxon>Thermoprotei</taxon>
        <taxon>Sulfolobales</taxon>
        <taxon>Sulfolobaceae</taxon>
        <taxon>Sulfurisphaera</taxon>
    </lineage>
</organism>
<dbReference type="EMBL" id="BA000023">
    <property type="protein sequence ID" value="BAB65860.1"/>
    <property type="molecule type" value="Genomic_DNA"/>
</dbReference>
<evidence type="ECO:0000313" key="3">
    <source>
        <dbReference type="EMBL" id="BAB65921.1"/>
    </source>
</evidence>
<evidence type="ECO:0000313" key="5">
    <source>
        <dbReference type="EMBL" id="BAB67009.1"/>
    </source>
</evidence>
<evidence type="ECO:0000313" key="2">
    <source>
        <dbReference type="EMBL" id="BAB65860.1"/>
    </source>
</evidence>